<feature type="transmembrane region" description="Helical" evidence="1">
    <location>
        <begin position="65"/>
        <end position="83"/>
    </location>
</feature>
<accession>A0A6J3MCL5</accession>
<evidence type="ECO:0000256" key="1">
    <source>
        <dbReference type="SAM" id="Phobius"/>
    </source>
</evidence>
<reference evidence="3" key="2">
    <citation type="submission" date="2020-04" db="EMBL/GenBank/DDBJ databases">
        <authorList>
            <consortium name="NCBI Genome Project"/>
        </authorList>
    </citation>
    <scope>NUCLEOTIDE SEQUENCE</scope>
    <source>
        <strain evidence="3">CBS 342.82</strain>
    </source>
</reference>
<feature type="transmembrane region" description="Helical" evidence="1">
    <location>
        <begin position="460"/>
        <end position="479"/>
    </location>
</feature>
<protein>
    <submittedName>
        <fullName evidence="3">Uncharacterized protein</fullName>
    </submittedName>
</protein>
<dbReference type="GeneID" id="54366126"/>
<proteinExistence type="predicted"/>
<evidence type="ECO:0000313" key="3">
    <source>
        <dbReference type="RefSeq" id="XP_033462802.1"/>
    </source>
</evidence>
<gene>
    <name evidence="3" type="ORF">K489DRAFT_428250</name>
</gene>
<dbReference type="PANTHER" id="PTHR35043:SF7">
    <property type="entry name" value="TRANSCRIPTION FACTOR DOMAIN-CONTAINING PROTEIN"/>
    <property type="match status" value="1"/>
</dbReference>
<keyword evidence="1" id="KW-1133">Transmembrane helix</keyword>
<keyword evidence="1" id="KW-0812">Transmembrane</keyword>
<dbReference type="AlphaFoldDB" id="A0A6J3MCL5"/>
<feature type="transmembrane region" description="Helical" evidence="1">
    <location>
        <begin position="28"/>
        <end position="45"/>
    </location>
</feature>
<keyword evidence="2" id="KW-1185">Reference proteome</keyword>
<dbReference type="OrthoDB" id="3061561at2759"/>
<dbReference type="PANTHER" id="PTHR35043">
    <property type="entry name" value="TRANSCRIPTION FACTOR DOMAIN-CONTAINING PROTEIN"/>
    <property type="match status" value="1"/>
</dbReference>
<feature type="transmembrane region" description="Helical" evidence="1">
    <location>
        <begin position="499"/>
        <end position="526"/>
    </location>
</feature>
<keyword evidence="1" id="KW-0472">Membrane</keyword>
<dbReference type="Proteomes" id="UP000504637">
    <property type="component" value="Unplaced"/>
</dbReference>
<sequence>MSLTIESFNTTSDPLVGFTQSPNGRGTLTILFSCLLTLSLCVWSAVHLDLPRHGEGSTQYTVRYLKWSVLGIFGPELLIWIAWRQYISARALTSAVEQTKRNEKNAPQAPQWTIVHSFYSGMGGFVFDLTDVESGDCPSFIPGSSRLHVTSRGMRLLAQCGLLPSISKSEIEDKSKSDGSAKFICCIQVVWIVAQTITRLAVGLSVSPLEINTIGHVACALMMYALWWSKPRWIREPTVLRGEWVHEICAFMYMSSQVSSERQPQRDVLRNFGVKTELAGLLYIVENDDTPSRSGSSTAGSDSTSLMEHGRLQSRYDRGSQPDAISKQPRVSTCSELSQQILSEGYAGPTSQAPKDVALEAMRRARWKYCCQALQKYPALRDRLKHRERTAAQLRFREALQLYPGMPREVQQLFEDAHLEDAAVATCDKIEWVCSSEELVVDRPRDWPGDDLILHMQGHLMGVILWCASTVYGAIHLAGWNEHFPTIIESWFWRGSAAYIVLSGLLWSTFNLLGHLSPTIWLYWYNLLAAEVRKKSHVLIYILSGIGGTLYVVARIYLVAESFISLRALPRSAYDSPSWVLTVPHLS</sequence>
<organism evidence="3">
    <name type="scientific">Dissoconium aciculare CBS 342.82</name>
    <dbReference type="NCBI Taxonomy" id="1314786"/>
    <lineage>
        <taxon>Eukaryota</taxon>
        <taxon>Fungi</taxon>
        <taxon>Dikarya</taxon>
        <taxon>Ascomycota</taxon>
        <taxon>Pezizomycotina</taxon>
        <taxon>Dothideomycetes</taxon>
        <taxon>Dothideomycetidae</taxon>
        <taxon>Mycosphaerellales</taxon>
        <taxon>Dissoconiaceae</taxon>
        <taxon>Dissoconium</taxon>
    </lineage>
</organism>
<name>A0A6J3MCL5_9PEZI</name>
<reference evidence="3" key="3">
    <citation type="submission" date="2025-08" db="UniProtKB">
        <authorList>
            <consortium name="RefSeq"/>
        </authorList>
    </citation>
    <scope>IDENTIFICATION</scope>
    <source>
        <strain evidence="3">CBS 342.82</strain>
    </source>
</reference>
<feature type="transmembrane region" description="Helical" evidence="1">
    <location>
        <begin position="538"/>
        <end position="560"/>
    </location>
</feature>
<dbReference type="RefSeq" id="XP_033462802.1">
    <property type="nucleotide sequence ID" value="XM_033608326.1"/>
</dbReference>
<reference evidence="3" key="1">
    <citation type="submission" date="2020-01" db="EMBL/GenBank/DDBJ databases">
        <authorList>
            <consortium name="DOE Joint Genome Institute"/>
            <person name="Haridas S."/>
            <person name="Albert R."/>
            <person name="Binder M."/>
            <person name="Bloem J."/>
            <person name="Labutti K."/>
            <person name="Salamov A."/>
            <person name="Andreopoulos B."/>
            <person name="Baker S.E."/>
            <person name="Barry K."/>
            <person name="Bills G."/>
            <person name="Bluhm B.H."/>
            <person name="Cannon C."/>
            <person name="Castanera R."/>
            <person name="Culley D.E."/>
            <person name="Daum C."/>
            <person name="Ezra D."/>
            <person name="Gonzalez J.B."/>
            <person name="Henrissat B."/>
            <person name="Kuo A."/>
            <person name="Liang C."/>
            <person name="Lipzen A."/>
            <person name="Lutzoni F."/>
            <person name="Magnuson J."/>
            <person name="Mondo S."/>
            <person name="Nolan M."/>
            <person name="Ohm R."/>
            <person name="Pangilinan J."/>
            <person name="Park H.-J."/>
            <person name="Ramirez L."/>
            <person name="Alfaro M."/>
            <person name="Sun H."/>
            <person name="Tritt A."/>
            <person name="Yoshinaga Y."/>
            <person name="Zwiers L.-H."/>
            <person name="Turgeon B.G."/>
            <person name="Goodwin S.B."/>
            <person name="Spatafora J.W."/>
            <person name="Crous P.W."/>
            <person name="Grigoriev I.V."/>
        </authorList>
    </citation>
    <scope>NUCLEOTIDE SEQUENCE</scope>
    <source>
        <strain evidence="3">CBS 342.82</strain>
    </source>
</reference>
<evidence type="ECO:0000313" key="2">
    <source>
        <dbReference type="Proteomes" id="UP000504637"/>
    </source>
</evidence>